<dbReference type="AlphaFoldDB" id="A0AB34P5Z0"/>
<dbReference type="Gene3D" id="2.30.260.10">
    <property type="entry name" value="putative xylanase like domain"/>
    <property type="match status" value="1"/>
</dbReference>
<dbReference type="PROSITE" id="PS51257">
    <property type="entry name" value="PROKAR_LIPOPROTEIN"/>
    <property type="match status" value="1"/>
</dbReference>
<evidence type="ECO:0000313" key="2">
    <source>
        <dbReference type="EMBL" id="KGK56613.1"/>
    </source>
</evidence>
<evidence type="ECO:0000313" key="3">
    <source>
        <dbReference type="Proteomes" id="UP000029879"/>
    </source>
</evidence>
<organism evidence="2 3">
    <name type="scientific">Xanthomonas cannabis pv. phaseoli</name>
    <dbReference type="NCBI Taxonomy" id="1885902"/>
    <lineage>
        <taxon>Bacteria</taxon>
        <taxon>Pseudomonadati</taxon>
        <taxon>Pseudomonadota</taxon>
        <taxon>Gammaproteobacteria</taxon>
        <taxon>Lysobacterales</taxon>
        <taxon>Lysobacteraceae</taxon>
        <taxon>Xanthomonas</taxon>
    </lineage>
</organism>
<accession>A0AB34P5Z0</accession>
<dbReference type="Gene3D" id="1.10.3670.10">
    <property type="entry name" value="Putative xylanase like domain"/>
    <property type="match status" value="1"/>
</dbReference>
<keyword evidence="2" id="KW-0449">Lipoprotein</keyword>
<dbReference type="Pfam" id="PF07313">
    <property type="entry name" value="AmiA-like"/>
    <property type="match status" value="1"/>
</dbReference>
<dbReference type="SUPFAM" id="SSF54001">
    <property type="entry name" value="Cysteine proteinases"/>
    <property type="match status" value="1"/>
</dbReference>
<dbReference type="RefSeq" id="WP_047696969.1">
    <property type="nucleotide sequence ID" value="NZ_KN265529.1"/>
</dbReference>
<keyword evidence="1" id="KW-0732">Signal</keyword>
<gene>
    <name evidence="2" type="ORF">NC00_17175</name>
</gene>
<dbReference type="Proteomes" id="UP000029879">
    <property type="component" value="Unassembled WGS sequence"/>
</dbReference>
<reference evidence="2 3" key="1">
    <citation type="submission" date="2014-10" db="EMBL/GenBank/DDBJ databases">
        <title>Genome sequence of a Xanthomonas strain that is pathogenic on beans.</title>
        <authorList>
            <person name="Aritua V."/>
            <person name="Sapp M."/>
            <person name="Harrison J."/>
            <person name="Smith J."/>
            <person name="Studholme D."/>
        </authorList>
    </citation>
    <scope>NUCLEOTIDE SEQUENCE [LARGE SCALE GENOMIC DNA]</scope>
    <source>
        <strain evidence="2 3">Nyagatare</strain>
    </source>
</reference>
<sequence length="278" mass="30114">MFRHTSLLAASLLSAGCAASLPAQAATPAATVQPVGPIRADLNPYTVQRLNTVLDQVSGHRGLSAGHLIKRISALFLDTPYQSNMLQGSATTPEKLIIDFTGLDCFTYLDYVEAARRASSQQDFVDRLVLTRYVDGIVGFPYRKHFFSDWVARPYELADDITATLSPAAVSVDKALNLKADGSNYLPGLPIVQRTITYIPAAAVDSNVVRQLRTGDYVGRYSPAAGLDVSHVGIFLMTDAGPVLRNASSRPENNKVVDSPFLEYVARTAGIVVYRPKP</sequence>
<dbReference type="InterPro" id="IPR038765">
    <property type="entry name" value="Papain-like_cys_pep_sf"/>
</dbReference>
<evidence type="ECO:0000256" key="1">
    <source>
        <dbReference type="SAM" id="SignalP"/>
    </source>
</evidence>
<dbReference type="InterPro" id="IPR010846">
    <property type="entry name" value="AmiA-like"/>
</dbReference>
<feature type="chain" id="PRO_5044207244" evidence="1">
    <location>
        <begin position="26"/>
        <end position="278"/>
    </location>
</feature>
<dbReference type="EMBL" id="JRQI01000083">
    <property type="protein sequence ID" value="KGK56613.1"/>
    <property type="molecule type" value="Genomic_DNA"/>
</dbReference>
<protein>
    <submittedName>
        <fullName evidence="2">Lipoprotein</fullName>
    </submittedName>
</protein>
<comment type="caution">
    <text evidence="2">The sequence shown here is derived from an EMBL/GenBank/DDBJ whole genome shotgun (WGS) entry which is preliminary data.</text>
</comment>
<name>A0AB34P5Z0_9XANT</name>
<feature type="signal peptide" evidence="1">
    <location>
        <begin position="1"/>
        <end position="25"/>
    </location>
</feature>
<proteinExistence type="predicted"/>